<evidence type="ECO:0000256" key="1">
    <source>
        <dbReference type="SAM" id="MobiDB-lite"/>
    </source>
</evidence>
<feature type="region of interest" description="Disordered" evidence="1">
    <location>
        <begin position="392"/>
        <end position="509"/>
    </location>
</feature>
<reference evidence="2 3" key="1">
    <citation type="submission" date="2019-06" db="EMBL/GenBank/DDBJ databases">
        <title>Wine fermentation using esterase from Monascus purpureus.</title>
        <authorList>
            <person name="Geng C."/>
            <person name="Zhang Y."/>
        </authorList>
    </citation>
    <scope>NUCLEOTIDE SEQUENCE [LARGE SCALE GENOMIC DNA]</scope>
    <source>
        <strain evidence="2">HQ1</strain>
    </source>
</reference>
<feature type="compositionally biased region" description="Low complexity" evidence="1">
    <location>
        <begin position="482"/>
        <end position="493"/>
    </location>
</feature>
<comment type="caution">
    <text evidence="2">The sequence shown here is derived from an EMBL/GenBank/DDBJ whole genome shotgun (WGS) entry which is preliminary data.</text>
</comment>
<evidence type="ECO:0000313" key="3">
    <source>
        <dbReference type="Proteomes" id="UP000319663"/>
    </source>
</evidence>
<evidence type="ECO:0000313" key="2">
    <source>
        <dbReference type="EMBL" id="TQB68362.1"/>
    </source>
</evidence>
<protein>
    <submittedName>
        <fullName evidence="2">Uncharacterized protein</fullName>
    </submittedName>
</protein>
<proteinExistence type="predicted"/>
<sequence length="587" mass="63960">MLLNLGLTADAAAAHDNEYSTLRPDTQLASPAPNPTSPRFSFAAIPSMAIGALYNRYTSIDAPQEPRKVYLRSMSENVAGASSLSDEESPAAALDLARPIAARRRSTGKSLSRPRTSYQLAHPPLHQRHKCLRMRPRVLLQLQQTSQTPRPIPMLDVLPSSGYRPLLAHKFPSIFRGKSGLGLQDLIIVKSELFESTVSGILDRSWASDDEGSDIREVIATICQIFKDDARAKGKVEICLNHGPTWEATPLPNGSYEFVANTPNGVQTLRWVLRAKNRRLSAPPGSLPPEDSKRFTFSVIDPSTRRHPVIATMTRNRIEVYDEYSKPAPPGTAPVKSMSSMSVVSDSSELDAPLSGNVIETDDDLRTLIVITGIWVAFREGWSRNFSYNGSSLNSSQLTSKNGSSATASRDRTASLAERPSGAPSDGGKKSPKSRNYGSLSKRSNSTGAAYIERANRRSTSVVGNRTKRSSMLSNYSDQKPNGNGNDAWNAAASPISSPRNTIDLGTRPRLTKVDFESATPVVQLERGLNGSSRQARQSQPQPAETSQEKTVKMSNGQGAELSPPKGKRRHRLSGLFDFFAKKGGHH</sequence>
<gene>
    <name evidence="2" type="ORF">MPDQ_003576</name>
</gene>
<accession>A0A507QMP2</accession>
<feature type="compositionally biased region" description="Polar residues" evidence="1">
    <location>
        <begin position="458"/>
        <end position="481"/>
    </location>
</feature>
<organism evidence="2 3">
    <name type="scientific">Monascus purpureus</name>
    <name type="common">Red mold</name>
    <name type="synonym">Monascus anka</name>
    <dbReference type="NCBI Taxonomy" id="5098"/>
    <lineage>
        <taxon>Eukaryota</taxon>
        <taxon>Fungi</taxon>
        <taxon>Dikarya</taxon>
        <taxon>Ascomycota</taxon>
        <taxon>Pezizomycotina</taxon>
        <taxon>Eurotiomycetes</taxon>
        <taxon>Eurotiomycetidae</taxon>
        <taxon>Eurotiales</taxon>
        <taxon>Aspergillaceae</taxon>
        <taxon>Monascus</taxon>
    </lineage>
</organism>
<feature type="compositionally biased region" description="Polar residues" evidence="1">
    <location>
        <begin position="434"/>
        <end position="448"/>
    </location>
</feature>
<dbReference type="STRING" id="5098.A0A507QMP2"/>
<keyword evidence="3" id="KW-1185">Reference proteome</keyword>
<feature type="compositionally biased region" description="Polar residues" evidence="1">
    <location>
        <begin position="392"/>
        <end position="403"/>
    </location>
</feature>
<feature type="compositionally biased region" description="Low complexity" evidence="1">
    <location>
        <begin position="532"/>
        <end position="544"/>
    </location>
</feature>
<dbReference type="Proteomes" id="UP000319663">
    <property type="component" value="Unassembled WGS sequence"/>
</dbReference>
<dbReference type="AlphaFoldDB" id="A0A507QMP2"/>
<name>A0A507QMP2_MONPU</name>
<dbReference type="OrthoDB" id="5404323at2759"/>
<feature type="region of interest" description="Disordered" evidence="1">
    <location>
        <begin position="527"/>
        <end position="572"/>
    </location>
</feature>
<dbReference type="EMBL" id="VIFY01000224">
    <property type="protein sequence ID" value="TQB68362.1"/>
    <property type="molecule type" value="Genomic_DNA"/>
</dbReference>
<feature type="region of interest" description="Disordered" evidence="1">
    <location>
        <begin position="97"/>
        <end position="116"/>
    </location>
</feature>